<keyword evidence="7" id="KW-1185">Reference proteome</keyword>
<evidence type="ECO:0000256" key="4">
    <source>
        <dbReference type="SAM" id="SignalP"/>
    </source>
</evidence>
<protein>
    <submittedName>
        <fullName evidence="6">Transporter substrate-binding domain-containing protein</fullName>
    </submittedName>
</protein>
<name>A0A9X3AG48_9GAMM</name>
<evidence type="ECO:0000256" key="3">
    <source>
        <dbReference type="SAM" id="MobiDB-lite"/>
    </source>
</evidence>
<dbReference type="SUPFAM" id="SSF53850">
    <property type="entry name" value="Periplasmic binding protein-like II"/>
    <property type="match status" value="1"/>
</dbReference>
<dbReference type="InterPro" id="IPR001638">
    <property type="entry name" value="Solute-binding_3/MltF_N"/>
</dbReference>
<reference evidence="6" key="2">
    <citation type="submission" date="2022-08" db="EMBL/GenBank/DDBJ databases">
        <authorList>
            <person name="Dong C."/>
        </authorList>
    </citation>
    <scope>NUCLEOTIDE SEQUENCE</scope>
    <source>
        <strain evidence="6">59MF3M-4</strain>
    </source>
</reference>
<dbReference type="Gene3D" id="3.40.190.10">
    <property type="entry name" value="Periplasmic binding protein-like II"/>
    <property type="match status" value="2"/>
</dbReference>
<dbReference type="Pfam" id="PF00497">
    <property type="entry name" value="SBP_bac_3"/>
    <property type="match status" value="1"/>
</dbReference>
<organism evidence="6 7">
    <name type="scientific">Thalassolituus pacificus</name>
    <dbReference type="NCBI Taxonomy" id="2975440"/>
    <lineage>
        <taxon>Bacteria</taxon>
        <taxon>Pseudomonadati</taxon>
        <taxon>Pseudomonadota</taxon>
        <taxon>Gammaproteobacteria</taxon>
        <taxon>Oceanospirillales</taxon>
        <taxon>Oceanospirillaceae</taxon>
        <taxon>Thalassolituus</taxon>
    </lineage>
</organism>
<evidence type="ECO:0000313" key="6">
    <source>
        <dbReference type="EMBL" id="MCT7359012.1"/>
    </source>
</evidence>
<proteinExistence type="inferred from homology"/>
<comment type="caution">
    <text evidence="6">The sequence shown here is derived from an EMBL/GenBank/DDBJ whole genome shotgun (WGS) entry which is preliminary data.</text>
</comment>
<feature type="chain" id="PRO_5040950090" evidence="4">
    <location>
        <begin position="20"/>
        <end position="280"/>
    </location>
</feature>
<evidence type="ECO:0000256" key="1">
    <source>
        <dbReference type="ARBA" id="ARBA00010333"/>
    </source>
</evidence>
<dbReference type="PANTHER" id="PTHR35936:SF6">
    <property type="entry name" value="AMINO ACID ABC TRANSPORTER SUBSTRATE-BINDING PAAT FAMILY PROTEIN"/>
    <property type="match status" value="1"/>
</dbReference>
<comment type="similarity">
    <text evidence="1">Belongs to the bacterial solute-binding protein 3 family.</text>
</comment>
<feature type="compositionally biased region" description="Low complexity" evidence="3">
    <location>
        <begin position="262"/>
        <end position="280"/>
    </location>
</feature>
<feature type="domain" description="Solute-binding protein family 3/N-terminal" evidence="5">
    <location>
        <begin position="26"/>
        <end position="255"/>
    </location>
</feature>
<gene>
    <name evidence="6" type="ORF">NYR02_08275</name>
</gene>
<accession>A0A9X3AG48</accession>
<keyword evidence="2 4" id="KW-0732">Signal</keyword>
<evidence type="ECO:0000259" key="5">
    <source>
        <dbReference type="SMART" id="SM00062"/>
    </source>
</evidence>
<evidence type="ECO:0000313" key="7">
    <source>
        <dbReference type="Proteomes" id="UP001147830"/>
    </source>
</evidence>
<sequence length="280" mass="32303">MKMIVMFWLVMITSISASAEQDACRFFTASGNAEYPPYLWRQPQNPEVLTGAIAAFLQKVSKNLDVKIDLQYSGPWGRTQEEVAAGRIDFIAGAFYTDARSERMDYLRPSFQLTRTVVWVNNEKPFEYNRWEDLIGRQGVTVIHNSFGQEFDNFARENLTVHQVGSLEQGLKMLNGQRVDYVLYEENPARAYAARNGYRNIHPLAQEISSEPLYITLSKKSACNTPAFRARLQQVLEQAKAENWMQTLLQQAQYLWAEQHLEQQPQEQPQEQSQEQQPAQ</sequence>
<dbReference type="RefSeq" id="WP_260975902.1">
    <property type="nucleotide sequence ID" value="NZ_JAOANI010000015.1"/>
</dbReference>
<feature type="signal peptide" evidence="4">
    <location>
        <begin position="1"/>
        <end position="19"/>
    </location>
</feature>
<dbReference type="SMART" id="SM00062">
    <property type="entry name" value="PBPb"/>
    <property type="match status" value="1"/>
</dbReference>
<dbReference type="Proteomes" id="UP001147830">
    <property type="component" value="Unassembled WGS sequence"/>
</dbReference>
<dbReference type="AlphaFoldDB" id="A0A9X3AG48"/>
<reference evidence="6" key="1">
    <citation type="journal article" date="2022" name="Front. Microbiol.">
        <title>Genome-based taxonomic rearrangement of Oceanobacter-related bacteria including the description of Thalassolituus hydrocarbonoclasticus sp. nov. and Thalassolituus pacificus sp. nov. and emended description of the genus Thalassolituus.</title>
        <authorList>
            <person name="Dong C."/>
            <person name="Wei L."/>
            <person name="Wang J."/>
            <person name="Lai Q."/>
            <person name="Huang Z."/>
            <person name="Shao Z."/>
        </authorList>
    </citation>
    <scope>NUCLEOTIDE SEQUENCE</scope>
    <source>
        <strain evidence="6">59MF3M-4</strain>
    </source>
</reference>
<evidence type="ECO:0000256" key="2">
    <source>
        <dbReference type="ARBA" id="ARBA00022729"/>
    </source>
</evidence>
<dbReference type="PANTHER" id="PTHR35936">
    <property type="entry name" value="MEMBRANE-BOUND LYTIC MUREIN TRANSGLYCOSYLASE F"/>
    <property type="match status" value="1"/>
</dbReference>
<dbReference type="EMBL" id="JAOANI010000015">
    <property type="protein sequence ID" value="MCT7359012.1"/>
    <property type="molecule type" value="Genomic_DNA"/>
</dbReference>
<feature type="region of interest" description="Disordered" evidence="3">
    <location>
        <begin position="260"/>
        <end position="280"/>
    </location>
</feature>